<dbReference type="AlphaFoldDB" id="A0A7X2NSN2"/>
<sequence>MMYQLTRTDTFDEQLREIILRIADNFGTANALEILDSIEESLNNLSAFPRMGADPKYPVLKRQGYKVLVLKKNLVFYKVNDEEQTVIIDAIVDSCRDYVRIVLGTNGYKN</sequence>
<evidence type="ECO:0000256" key="1">
    <source>
        <dbReference type="ARBA" id="ARBA00022649"/>
    </source>
</evidence>
<dbReference type="Pfam" id="PF05016">
    <property type="entry name" value="ParE_toxin"/>
    <property type="match status" value="1"/>
</dbReference>
<proteinExistence type="predicted"/>
<name>A0A7X2NSN2_9FIRM</name>
<dbReference type="Proteomes" id="UP000461880">
    <property type="component" value="Unassembled WGS sequence"/>
</dbReference>
<evidence type="ECO:0000313" key="3">
    <source>
        <dbReference type="Proteomes" id="UP000461880"/>
    </source>
</evidence>
<protein>
    <submittedName>
        <fullName evidence="2">Type II toxin-antitoxin system RelE/ParE family toxin</fullName>
    </submittedName>
</protein>
<keyword evidence="1" id="KW-1277">Toxin-antitoxin system</keyword>
<comment type="caution">
    <text evidence="2">The sequence shown here is derived from an EMBL/GenBank/DDBJ whole genome shotgun (WGS) entry which is preliminary data.</text>
</comment>
<dbReference type="InterPro" id="IPR035093">
    <property type="entry name" value="RelE/ParE_toxin_dom_sf"/>
</dbReference>
<dbReference type="Gene3D" id="3.30.2310.20">
    <property type="entry name" value="RelE-like"/>
    <property type="match status" value="1"/>
</dbReference>
<keyword evidence="3" id="KW-1185">Reference proteome</keyword>
<dbReference type="EMBL" id="VUMN01000015">
    <property type="protein sequence ID" value="MSS58725.1"/>
    <property type="molecule type" value="Genomic_DNA"/>
</dbReference>
<gene>
    <name evidence="2" type="ORF">FYJ51_07375</name>
</gene>
<dbReference type="InterPro" id="IPR007712">
    <property type="entry name" value="RelE/ParE_toxin"/>
</dbReference>
<evidence type="ECO:0000313" key="2">
    <source>
        <dbReference type="EMBL" id="MSS58725.1"/>
    </source>
</evidence>
<reference evidence="2 3" key="1">
    <citation type="submission" date="2019-08" db="EMBL/GenBank/DDBJ databases">
        <title>In-depth cultivation of the pig gut microbiome towards novel bacterial diversity and tailored functional studies.</title>
        <authorList>
            <person name="Wylensek D."/>
            <person name="Hitch T.C.A."/>
            <person name="Clavel T."/>
        </authorList>
    </citation>
    <scope>NUCLEOTIDE SEQUENCE [LARGE SCALE GENOMIC DNA]</scope>
    <source>
        <strain evidence="2 3">Oil+RF-744-GAM-WT-6</strain>
    </source>
</reference>
<accession>A0A7X2NSN2</accession>
<organism evidence="2 3">
    <name type="scientific">Stecheria intestinalis</name>
    <dbReference type="NCBI Taxonomy" id="2606630"/>
    <lineage>
        <taxon>Bacteria</taxon>
        <taxon>Bacillati</taxon>
        <taxon>Bacillota</taxon>
        <taxon>Erysipelotrichia</taxon>
        <taxon>Erysipelotrichales</taxon>
        <taxon>Erysipelotrichaceae</taxon>
        <taxon>Stecheria</taxon>
    </lineage>
</organism>